<name>A0ACA9R4Y8_9GLOM</name>
<evidence type="ECO:0000313" key="1">
    <source>
        <dbReference type="EMBL" id="CAG8776553.1"/>
    </source>
</evidence>
<proteinExistence type="predicted"/>
<evidence type="ECO:0000313" key="2">
    <source>
        <dbReference type="Proteomes" id="UP000789525"/>
    </source>
</evidence>
<organism evidence="1 2">
    <name type="scientific">Acaulospora colombiana</name>
    <dbReference type="NCBI Taxonomy" id="27376"/>
    <lineage>
        <taxon>Eukaryota</taxon>
        <taxon>Fungi</taxon>
        <taxon>Fungi incertae sedis</taxon>
        <taxon>Mucoromycota</taxon>
        <taxon>Glomeromycotina</taxon>
        <taxon>Glomeromycetes</taxon>
        <taxon>Diversisporales</taxon>
        <taxon>Acaulosporaceae</taxon>
        <taxon>Acaulospora</taxon>
    </lineage>
</organism>
<feature type="non-terminal residue" evidence="1">
    <location>
        <position position="1"/>
    </location>
</feature>
<dbReference type="EMBL" id="CAJVPT010068472">
    <property type="protein sequence ID" value="CAG8776553.1"/>
    <property type="molecule type" value="Genomic_DNA"/>
</dbReference>
<keyword evidence="2" id="KW-1185">Reference proteome</keyword>
<comment type="caution">
    <text evidence="1">The sequence shown here is derived from an EMBL/GenBank/DDBJ whole genome shotgun (WGS) entry which is preliminary data.</text>
</comment>
<gene>
    <name evidence="1" type="ORF">ACOLOM_LOCUS14120</name>
</gene>
<dbReference type="Proteomes" id="UP000789525">
    <property type="component" value="Unassembled WGS sequence"/>
</dbReference>
<sequence>YDDGPSPDTPRLLDYLASQNLHSTFFVYVSTPVVMTLAHIWIAWSHPALTTLTNEQIVAELGWTAKIIKDVTGVTPNTFRPPYGDIDDRVRAIGQAMGFTAVIWTGYNNDNFDTNDWHIGAGTVSASGVIAG</sequence>
<reference evidence="1" key="1">
    <citation type="submission" date="2021-06" db="EMBL/GenBank/DDBJ databases">
        <authorList>
            <person name="Kallberg Y."/>
            <person name="Tangrot J."/>
            <person name="Rosling A."/>
        </authorList>
    </citation>
    <scope>NUCLEOTIDE SEQUENCE</scope>
    <source>
        <strain evidence="1">CL356</strain>
    </source>
</reference>
<feature type="non-terminal residue" evidence="1">
    <location>
        <position position="132"/>
    </location>
</feature>
<accession>A0ACA9R4Y8</accession>
<protein>
    <submittedName>
        <fullName evidence="1">9510_t:CDS:1</fullName>
    </submittedName>
</protein>